<evidence type="ECO:0000256" key="6">
    <source>
        <dbReference type="ARBA" id="ARBA00023136"/>
    </source>
</evidence>
<feature type="transmembrane region" description="Helical" evidence="7">
    <location>
        <begin position="391"/>
        <end position="412"/>
    </location>
</feature>
<feature type="transmembrane region" description="Helical" evidence="7">
    <location>
        <begin position="338"/>
        <end position="355"/>
    </location>
</feature>
<gene>
    <name evidence="8" type="ORF">LX76_01307</name>
</gene>
<comment type="caution">
    <text evidence="8">The sequence shown here is derived from an EMBL/GenBank/DDBJ whole genome shotgun (WGS) entry which is preliminary data.</text>
</comment>
<feature type="transmembrane region" description="Helical" evidence="7">
    <location>
        <begin position="152"/>
        <end position="173"/>
    </location>
</feature>
<proteinExistence type="inferred from homology"/>
<reference evidence="8 9" key="1">
    <citation type="submission" date="2018-06" db="EMBL/GenBank/DDBJ databases">
        <title>Genomic Encyclopedia of Archaeal and Bacterial Type Strains, Phase II (KMG-II): from individual species to whole genera.</title>
        <authorList>
            <person name="Goeker M."/>
        </authorList>
    </citation>
    <scope>NUCLEOTIDE SEQUENCE [LARGE SCALE GENOMIC DNA]</scope>
    <source>
        <strain evidence="8 9">DSM 18774</strain>
    </source>
</reference>
<dbReference type="EMBL" id="QKZS01000003">
    <property type="protein sequence ID" value="PZX56278.1"/>
    <property type="molecule type" value="Genomic_DNA"/>
</dbReference>
<evidence type="ECO:0000256" key="5">
    <source>
        <dbReference type="ARBA" id="ARBA00022989"/>
    </source>
</evidence>
<evidence type="ECO:0000256" key="4">
    <source>
        <dbReference type="ARBA" id="ARBA00022692"/>
    </source>
</evidence>
<dbReference type="AlphaFoldDB" id="A0A2W7R5Z9"/>
<dbReference type="Proteomes" id="UP000249538">
    <property type="component" value="Unassembled WGS sequence"/>
</dbReference>
<organism evidence="8 9">
    <name type="scientific">Cereibacter changlensis</name>
    <dbReference type="NCBI Taxonomy" id="402884"/>
    <lineage>
        <taxon>Bacteria</taxon>
        <taxon>Pseudomonadati</taxon>
        <taxon>Pseudomonadota</taxon>
        <taxon>Alphaproteobacteria</taxon>
        <taxon>Rhodobacterales</taxon>
        <taxon>Paracoccaceae</taxon>
        <taxon>Cereibacter</taxon>
    </lineage>
</organism>
<keyword evidence="5 7" id="KW-1133">Transmembrane helix</keyword>
<dbReference type="GO" id="GO:0005886">
    <property type="term" value="C:plasma membrane"/>
    <property type="evidence" value="ECO:0007669"/>
    <property type="project" value="UniProtKB-SubCell"/>
</dbReference>
<feature type="transmembrane region" description="Helical" evidence="7">
    <location>
        <begin position="300"/>
        <end position="318"/>
    </location>
</feature>
<keyword evidence="6 7" id="KW-0472">Membrane</keyword>
<sequence length="498" mass="52528">MKVKSGTEELRPAQRASVMKAGVLTTLSRVFSQAAQLAIFLLAARIMGPAQFGVFALVSAIAIIALRFSEAGWAEFVMNWQGAAEVPGQVLLIAILSGIAVAGLGAATSLAVPALTGNEDAARLGLLFSLWILLTTVAAVQNGLMVHQDKLSASALVMMLGETAGFAVSLWSLRQGHGIFALAYGRLAQQTVQVTVAAGVTRVRPRLGMERATLVQLVQFSGHILSSRMISCLRVYAATFVIGGFLGPASVGYFRLAQRLVGAFAEVLGETGRMLAWTVFRNARRLNGGTIRGFQEEARIFFPALLVLAVPVFLWIAVEADALVLGLLGPDWLPAVPVVVLLALSQCLFLPTYATEPLLSMAGQVRQMPLVSLTNALVAIALALVTAPFGMIAVAVGQGLAALVALATSIWLQQRHAGLCWRTILQASLPAVPPLSVATLLLVILKADPLLAQAPPLPRIVLSTLVVLLVYVAGLALCYPAASRRIAGSLVRRVRAAS</sequence>
<dbReference type="PANTHER" id="PTHR30250:SF10">
    <property type="entry name" value="LIPOPOLYSACCHARIDE BIOSYNTHESIS PROTEIN WZXC"/>
    <property type="match status" value="1"/>
</dbReference>
<feature type="transmembrane region" description="Helical" evidence="7">
    <location>
        <begin position="21"/>
        <end position="44"/>
    </location>
</feature>
<evidence type="ECO:0000256" key="7">
    <source>
        <dbReference type="SAM" id="Phobius"/>
    </source>
</evidence>
<accession>A0A2W7R5Z9</accession>
<evidence type="ECO:0000256" key="2">
    <source>
        <dbReference type="ARBA" id="ARBA00007430"/>
    </source>
</evidence>
<feature type="transmembrane region" description="Helical" evidence="7">
    <location>
        <begin position="50"/>
        <end position="69"/>
    </location>
</feature>
<feature type="transmembrane region" description="Helical" evidence="7">
    <location>
        <begin position="121"/>
        <end position="140"/>
    </location>
</feature>
<dbReference type="RefSeq" id="WP_111467300.1">
    <property type="nucleotide sequence ID" value="NZ_QKZS01000003.1"/>
</dbReference>
<keyword evidence="4 7" id="KW-0812">Transmembrane</keyword>
<keyword evidence="3" id="KW-1003">Cell membrane</keyword>
<protein>
    <submittedName>
        <fullName evidence="8">O-antigen/teichoic acid export membrane protein</fullName>
    </submittedName>
</protein>
<feature type="transmembrane region" description="Helical" evidence="7">
    <location>
        <begin position="367"/>
        <end position="385"/>
    </location>
</feature>
<evidence type="ECO:0000256" key="1">
    <source>
        <dbReference type="ARBA" id="ARBA00004651"/>
    </source>
</evidence>
<comment type="subcellular location">
    <subcellularLocation>
        <location evidence="1">Cell membrane</location>
        <topology evidence="1">Multi-pass membrane protein</topology>
    </subcellularLocation>
</comment>
<dbReference type="Pfam" id="PF13440">
    <property type="entry name" value="Polysacc_synt_3"/>
    <property type="match status" value="1"/>
</dbReference>
<dbReference type="InterPro" id="IPR050833">
    <property type="entry name" value="Poly_Biosynth_Transport"/>
</dbReference>
<feature type="transmembrane region" description="Helical" evidence="7">
    <location>
        <begin position="90"/>
        <end position="115"/>
    </location>
</feature>
<dbReference type="PANTHER" id="PTHR30250">
    <property type="entry name" value="PST FAMILY PREDICTED COLANIC ACID TRANSPORTER"/>
    <property type="match status" value="1"/>
</dbReference>
<evidence type="ECO:0000313" key="9">
    <source>
        <dbReference type="Proteomes" id="UP000249538"/>
    </source>
</evidence>
<feature type="transmembrane region" description="Helical" evidence="7">
    <location>
        <begin position="235"/>
        <end position="254"/>
    </location>
</feature>
<comment type="similarity">
    <text evidence="2">Belongs to the polysaccharide synthase family.</text>
</comment>
<feature type="transmembrane region" description="Helical" evidence="7">
    <location>
        <begin position="424"/>
        <end position="445"/>
    </location>
</feature>
<evidence type="ECO:0000313" key="8">
    <source>
        <dbReference type="EMBL" id="PZX56278.1"/>
    </source>
</evidence>
<feature type="transmembrane region" description="Helical" evidence="7">
    <location>
        <begin position="460"/>
        <end position="482"/>
    </location>
</feature>
<name>A0A2W7R5Z9_9RHOB</name>
<evidence type="ECO:0000256" key="3">
    <source>
        <dbReference type="ARBA" id="ARBA00022475"/>
    </source>
</evidence>